<dbReference type="Gene3D" id="3.40.1350.10">
    <property type="match status" value="1"/>
</dbReference>
<sequence length="96" mass="11102">MLESQFQAKLIKELKKLFPGCIVMKSDSGYLQGIPDLLILFNDKWAALECKQHAGAKKQPNQEYYVGKMDEMSFSRFICPENKEEVLHDLQQSFQS</sequence>
<name>A0A6I2QZE4_FLAPL</name>
<comment type="caution">
    <text evidence="1">The sequence shown here is derived from an EMBL/GenBank/DDBJ whole genome shotgun (WGS) entry which is preliminary data.</text>
</comment>
<dbReference type="EMBL" id="WKPR01000005">
    <property type="protein sequence ID" value="MSB19315.1"/>
    <property type="molecule type" value="Genomic_DNA"/>
</dbReference>
<organism evidence="1 2">
    <name type="scientific">Flavonifractor plautii</name>
    <name type="common">Fusobacterium plautii</name>
    <dbReference type="NCBI Taxonomy" id="292800"/>
    <lineage>
        <taxon>Bacteria</taxon>
        <taxon>Bacillati</taxon>
        <taxon>Bacillota</taxon>
        <taxon>Clostridia</taxon>
        <taxon>Eubacteriales</taxon>
        <taxon>Oscillospiraceae</taxon>
        <taxon>Flavonifractor</taxon>
    </lineage>
</organism>
<dbReference type="Proteomes" id="UP000434475">
    <property type="component" value="Unassembled WGS sequence"/>
</dbReference>
<evidence type="ECO:0000313" key="2">
    <source>
        <dbReference type="Proteomes" id="UP000434475"/>
    </source>
</evidence>
<evidence type="ECO:0008006" key="3">
    <source>
        <dbReference type="Google" id="ProtNLM"/>
    </source>
</evidence>
<dbReference type="InterPro" id="IPR011856">
    <property type="entry name" value="tRNA_endonuc-like_dom_sf"/>
</dbReference>
<proteinExistence type="predicted"/>
<dbReference type="AlphaFoldDB" id="A0A6I2QZE4"/>
<dbReference type="RefSeq" id="WP_172697520.1">
    <property type="nucleotide sequence ID" value="NZ_WKPR01000005.1"/>
</dbReference>
<protein>
    <recommendedName>
        <fullName evidence="3">VRR-NUC domain-containing protein</fullName>
    </recommendedName>
</protein>
<dbReference type="GO" id="GO:0003676">
    <property type="term" value="F:nucleic acid binding"/>
    <property type="evidence" value="ECO:0007669"/>
    <property type="project" value="InterPro"/>
</dbReference>
<reference evidence="1 2" key="1">
    <citation type="journal article" date="2019" name="Nat. Med.">
        <title>A library of human gut bacterial isolates paired with longitudinal multiomics data enables mechanistic microbiome research.</title>
        <authorList>
            <person name="Poyet M."/>
            <person name="Groussin M."/>
            <person name="Gibbons S.M."/>
            <person name="Avila-Pacheco J."/>
            <person name="Jiang X."/>
            <person name="Kearney S.M."/>
            <person name="Perrotta A.R."/>
            <person name="Berdy B."/>
            <person name="Zhao S."/>
            <person name="Lieberman T.D."/>
            <person name="Swanson P.K."/>
            <person name="Smith M."/>
            <person name="Roesemann S."/>
            <person name="Alexander J.E."/>
            <person name="Rich S.A."/>
            <person name="Livny J."/>
            <person name="Vlamakis H."/>
            <person name="Clish C."/>
            <person name="Bullock K."/>
            <person name="Deik A."/>
            <person name="Scott J."/>
            <person name="Pierce K.A."/>
            <person name="Xavier R.J."/>
            <person name="Alm E.J."/>
        </authorList>
    </citation>
    <scope>NUCLEOTIDE SEQUENCE [LARGE SCALE GENOMIC DNA]</scope>
    <source>
        <strain evidence="1 2">BIOML-A2</strain>
    </source>
</reference>
<accession>A0A6I2QZE4</accession>
<gene>
    <name evidence="1" type="ORF">GKE97_07265</name>
</gene>
<evidence type="ECO:0000313" key="1">
    <source>
        <dbReference type="EMBL" id="MSB19315.1"/>
    </source>
</evidence>